<evidence type="ECO:0000256" key="12">
    <source>
        <dbReference type="ARBA" id="ARBA00022801"/>
    </source>
</evidence>
<dbReference type="PANTHER" id="PTHR40457">
    <property type="entry name" value="PHOSPHOLIPASE A1"/>
    <property type="match status" value="1"/>
</dbReference>
<dbReference type="EMBL" id="CP020371">
    <property type="protein sequence ID" value="AUB85264.1"/>
    <property type="molecule type" value="Genomic_DNA"/>
</dbReference>
<gene>
    <name evidence="22" type="ORF">THSYN_30630</name>
</gene>
<evidence type="ECO:0000256" key="3">
    <source>
        <dbReference type="ARBA" id="ARBA00010525"/>
    </source>
</evidence>
<feature type="active site" description="Nucleophile" evidence="18">
    <location>
        <position position="232"/>
    </location>
</feature>
<proteinExistence type="inferred from homology"/>
<keyword evidence="10 19" id="KW-0479">Metal-binding</keyword>
<dbReference type="PRINTS" id="PR01486">
    <property type="entry name" value="PHPHLIPASEA1"/>
</dbReference>
<keyword evidence="8" id="KW-1134">Transmembrane beta strand</keyword>
<evidence type="ECO:0000256" key="4">
    <source>
        <dbReference type="ARBA" id="ARBA00011702"/>
    </source>
</evidence>
<feature type="binding site" description="in dimeric form" evidence="19">
    <location>
        <position position="240"/>
    </location>
    <ligand>
        <name>Ca(2+)</name>
        <dbReference type="ChEBI" id="CHEBI:29108"/>
        <label>1</label>
    </ligand>
</feature>
<accession>A0A2K8UI63</accession>
<comment type="subcellular location">
    <subcellularLocation>
        <location evidence="20">Cell outer membrane</location>
        <topology evidence="20">Multi-pass membrane protein</topology>
    </subcellularLocation>
    <text evidence="20">One of the very few enzymes located there.</text>
</comment>
<keyword evidence="17 20" id="KW-0998">Cell outer membrane</keyword>
<evidence type="ECO:0000256" key="19">
    <source>
        <dbReference type="PIRSR" id="PIRSR603187-2"/>
    </source>
</evidence>
<comment type="similarity">
    <text evidence="3 20">Belongs to the phospholipase A1 family.</text>
</comment>
<comment type="function">
    <text evidence="20">Hydrolysis of phosphatidylcholine with phospholipase A2 (EC 3.1.1.4) and phospholipase A1 (EC 3.1.1.32) activities.</text>
</comment>
<evidence type="ECO:0000256" key="9">
    <source>
        <dbReference type="ARBA" id="ARBA00022692"/>
    </source>
</evidence>
<evidence type="ECO:0000256" key="15">
    <source>
        <dbReference type="ARBA" id="ARBA00023098"/>
    </source>
</evidence>
<evidence type="ECO:0000256" key="6">
    <source>
        <dbReference type="ARBA" id="ARBA00013278"/>
    </source>
</evidence>
<feature type="chain" id="PRO_5019616727" description="Phospholipase A1" evidence="20">
    <location>
        <begin position="29"/>
        <end position="361"/>
    </location>
</feature>
<geneLocation type="plasmid" evidence="23">
    <name>pts417</name>
</geneLocation>
<keyword evidence="16" id="KW-0472">Membrane</keyword>
<keyword evidence="11 20" id="KW-0732">Signal</keyword>
<evidence type="ECO:0000256" key="21">
    <source>
        <dbReference type="SAM" id="MobiDB-lite"/>
    </source>
</evidence>
<dbReference type="SUPFAM" id="SSF56931">
    <property type="entry name" value="Outer membrane phospholipase A (OMPLA)"/>
    <property type="match status" value="1"/>
</dbReference>
<keyword evidence="13 19" id="KW-0106">Calcium</keyword>
<keyword evidence="22" id="KW-0614">Plasmid</keyword>
<dbReference type="AlphaFoldDB" id="A0A2K8UI63"/>
<evidence type="ECO:0000256" key="13">
    <source>
        <dbReference type="ARBA" id="ARBA00022837"/>
    </source>
</evidence>
<comment type="subunit">
    <text evidence="4 20">Homodimer; dimerization is reversible, and the dimeric form is the active one.</text>
</comment>
<dbReference type="RefSeq" id="WP_100922900.1">
    <property type="nucleotide sequence ID" value="NZ_CP020371.1"/>
</dbReference>
<feature type="binding site" description="in dimeric form" evidence="19">
    <location>
        <position position="235"/>
    </location>
    <ligand>
        <name>Ca(2+)</name>
        <dbReference type="ChEBI" id="CHEBI:29108"/>
        <label>1</label>
    </ligand>
</feature>
<evidence type="ECO:0000256" key="17">
    <source>
        <dbReference type="ARBA" id="ARBA00023237"/>
    </source>
</evidence>
<keyword evidence="15 20" id="KW-0443">Lipid metabolism</keyword>
<evidence type="ECO:0000256" key="7">
    <source>
        <dbReference type="ARBA" id="ARBA00021726"/>
    </source>
</evidence>
<dbReference type="GO" id="GO:0009279">
    <property type="term" value="C:cell outer membrane"/>
    <property type="evidence" value="ECO:0007669"/>
    <property type="project" value="UniProtKB-SubCell"/>
</dbReference>
<comment type="catalytic activity">
    <reaction evidence="2 20">
        <text>a 1,2-diacyl-sn-glycero-3-phosphocholine + H2O = a 1-acyl-sn-glycero-3-phosphocholine + a fatty acid + H(+)</text>
        <dbReference type="Rhea" id="RHEA:15801"/>
        <dbReference type="ChEBI" id="CHEBI:15377"/>
        <dbReference type="ChEBI" id="CHEBI:15378"/>
        <dbReference type="ChEBI" id="CHEBI:28868"/>
        <dbReference type="ChEBI" id="CHEBI:57643"/>
        <dbReference type="ChEBI" id="CHEBI:58168"/>
        <dbReference type="EC" id="3.1.1.4"/>
    </reaction>
</comment>
<organism evidence="22 23">
    <name type="scientific">Candidatus Thiodictyon syntrophicum</name>
    <dbReference type="NCBI Taxonomy" id="1166950"/>
    <lineage>
        <taxon>Bacteria</taxon>
        <taxon>Pseudomonadati</taxon>
        <taxon>Pseudomonadota</taxon>
        <taxon>Gammaproteobacteria</taxon>
        <taxon>Chromatiales</taxon>
        <taxon>Chromatiaceae</taxon>
        <taxon>Thiodictyon</taxon>
    </lineage>
</organism>
<sequence length="361" mass="39839">MAHPSHHSRASALLVTSLLIGGPGLTQAAVSGIADCAAIAADRERLGCYDRASGRSTAAQPAPSGPSARTALTAPAAAPRARALTAAPATVFDPAPGSMIDTAWGFNPGAERYTIALYRPNYLQVARYSDRPNKVPFQALFNAAQTSNAQLDPTEARFQFSFKARLWATDDRRFGVWAAYTQQSQWQVYNTELSRPFRENNYMPEVLVSMRPDYAFGGFHWRLFNIGYTHQSNGRADPISRSWDRIVAEFGVERGDFALLVRPWYPLKKDQNKDDNPDITDYYGYGDVTAIYKWRGNSFTLMARGNLDTGKGAAQFTWTSPPILGPLRGYLQAFTGYGDSLIDYNWNQNAIGIGVALNDLL</sequence>
<feature type="binding site" description="in dimeric form" evidence="19">
    <location>
        <position position="275"/>
    </location>
    <ligand>
        <name>Ca(2+)</name>
        <dbReference type="ChEBI" id="CHEBI:29108"/>
        <label>1</label>
    </ligand>
</feature>
<comment type="catalytic activity">
    <reaction evidence="1 20">
        <text>a 1,2-diacyl-sn-glycero-3-phosphocholine + H2O = a 2-acyl-sn-glycero-3-phosphocholine + a fatty acid + H(+)</text>
        <dbReference type="Rhea" id="RHEA:18689"/>
        <dbReference type="ChEBI" id="CHEBI:15377"/>
        <dbReference type="ChEBI" id="CHEBI:15378"/>
        <dbReference type="ChEBI" id="CHEBI:28868"/>
        <dbReference type="ChEBI" id="CHEBI:57643"/>
        <dbReference type="ChEBI" id="CHEBI:57875"/>
        <dbReference type="EC" id="3.1.1.32"/>
    </reaction>
</comment>
<evidence type="ECO:0000256" key="1">
    <source>
        <dbReference type="ARBA" id="ARBA00000111"/>
    </source>
</evidence>
<evidence type="ECO:0000256" key="10">
    <source>
        <dbReference type="ARBA" id="ARBA00022723"/>
    </source>
</evidence>
<dbReference type="InterPro" id="IPR003187">
    <property type="entry name" value="PLipase_A1"/>
</dbReference>
<dbReference type="Proteomes" id="UP000232638">
    <property type="component" value="Plasmid pTs417"/>
</dbReference>
<dbReference type="InterPro" id="IPR036541">
    <property type="entry name" value="PLipase_A1_sf"/>
</dbReference>
<keyword evidence="12 20" id="KW-0378">Hydrolase</keyword>
<dbReference type="KEGG" id="tsy:THSYN_30630"/>
<dbReference type="EC" id="3.1.1.32" evidence="5 20"/>
<keyword evidence="23" id="KW-1185">Reference proteome</keyword>
<evidence type="ECO:0000256" key="20">
    <source>
        <dbReference type="RuleBase" id="RU366027"/>
    </source>
</evidence>
<dbReference type="OrthoDB" id="188433at2"/>
<feature type="binding site" description="in dimeric form" evidence="19">
    <location>
        <position position="194"/>
    </location>
    <ligand>
        <name>Ca(2+)</name>
        <dbReference type="ChEBI" id="CHEBI:29108"/>
        <label>1</label>
    </ligand>
</feature>
<name>A0A2K8UI63_9GAMM</name>
<feature type="active site" description="Proton acceptor" evidence="18">
    <location>
        <position position="230"/>
    </location>
</feature>
<evidence type="ECO:0000256" key="2">
    <source>
        <dbReference type="ARBA" id="ARBA00001604"/>
    </source>
</evidence>
<evidence type="ECO:0000313" key="23">
    <source>
        <dbReference type="Proteomes" id="UP000232638"/>
    </source>
</evidence>
<dbReference type="Gene3D" id="2.40.230.10">
    <property type="entry name" value="Phospholipase A1"/>
    <property type="match status" value="1"/>
</dbReference>
<dbReference type="Pfam" id="PF02253">
    <property type="entry name" value="PLA1"/>
    <property type="match status" value="1"/>
</dbReference>
<dbReference type="EC" id="3.1.1.4" evidence="6 20"/>
<evidence type="ECO:0000313" key="22">
    <source>
        <dbReference type="EMBL" id="AUB85264.1"/>
    </source>
</evidence>
<keyword evidence="9" id="KW-0812">Transmembrane</keyword>
<evidence type="ECO:0000256" key="14">
    <source>
        <dbReference type="ARBA" id="ARBA00022963"/>
    </source>
</evidence>
<evidence type="ECO:0000256" key="16">
    <source>
        <dbReference type="ARBA" id="ARBA00023136"/>
    </source>
</evidence>
<reference evidence="22 23" key="1">
    <citation type="submission" date="2017-03" db="EMBL/GenBank/DDBJ databases">
        <title>Complete genome sequence of Candidatus 'Thiodictyon syntrophicum' sp. nov. strain Cad16T, a photolithoautotroph purple sulfur bacterium isolated from an alpine meromictic lake.</title>
        <authorList>
            <person name="Luedin S.M."/>
            <person name="Pothier J.F."/>
            <person name="Danza F."/>
            <person name="Storelli N."/>
            <person name="Wittwer M."/>
            <person name="Tonolla M."/>
        </authorList>
    </citation>
    <scope>NUCLEOTIDE SEQUENCE [LARGE SCALE GENOMIC DNA]</scope>
    <source>
        <strain evidence="22 23">Cad16T</strain>
        <plasmid evidence="23">Plasmid pts417</plasmid>
    </source>
</reference>
<dbReference type="GO" id="GO:0008970">
    <property type="term" value="F:phospholipase A1 activity"/>
    <property type="evidence" value="ECO:0007669"/>
    <property type="project" value="UniProtKB-EC"/>
</dbReference>
<evidence type="ECO:0000256" key="11">
    <source>
        <dbReference type="ARBA" id="ARBA00022729"/>
    </source>
</evidence>
<evidence type="ECO:0000256" key="18">
    <source>
        <dbReference type="PIRSR" id="PIRSR603187-1"/>
    </source>
</evidence>
<keyword evidence="14 20" id="KW-0442">Lipid degradation</keyword>
<dbReference type="GO" id="GO:0005509">
    <property type="term" value="F:calcium ion binding"/>
    <property type="evidence" value="ECO:0007669"/>
    <property type="project" value="TreeGrafter"/>
</dbReference>
<evidence type="ECO:0000256" key="8">
    <source>
        <dbReference type="ARBA" id="ARBA00022452"/>
    </source>
</evidence>
<dbReference type="CDD" id="cd00541">
    <property type="entry name" value="OMPLA"/>
    <property type="match status" value="1"/>
</dbReference>
<feature type="signal peptide" evidence="20">
    <location>
        <begin position="1"/>
        <end position="28"/>
    </location>
</feature>
<evidence type="ECO:0000256" key="5">
    <source>
        <dbReference type="ARBA" id="ARBA00013179"/>
    </source>
</evidence>
<dbReference type="GO" id="GO:0016042">
    <property type="term" value="P:lipid catabolic process"/>
    <property type="evidence" value="ECO:0007669"/>
    <property type="project" value="UniProtKB-KW"/>
</dbReference>
<feature type="region of interest" description="Disordered" evidence="21">
    <location>
        <begin position="54"/>
        <end position="74"/>
    </location>
</feature>
<dbReference type="GO" id="GO:0004623">
    <property type="term" value="F:phospholipase A2 activity"/>
    <property type="evidence" value="ECO:0007669"/>
    <property type="project" value="UniProtKB-EC"/>
</dbReference>
<protein>
    <recommendedName>
        <fullName evidence="7 20">Phospholipase A1</fullName>
        <ecNumber evidence="5 20">3.1.1.32</ecNumber>
        <ecNumber evidence="6 20">3.1.1.4</ecNumber>
    </recommendedName>
    <alternativeName>
        <fullName evidence="20">Phosphatidylcholine 1-acylhydrolase</fullName>
    </alternativeName>
</protein>
<dbReference type="PANTHER" id="PTHR40457:SF1">
    <property type="entry name" value="PHOSPHOLIPASE A1"/>
    <property type="match status" value="1"/>
</dbReference>
<comment type="cofactor">
    <cofactor evidence="20">
        <name>Ca(2+)</name>
        <dbReference type="ChEBI" id="CHEBI:29108"/>
    </cofactor>
    <text evidence="20">Binds 1 Ca(2+) ion per monomer. In the dimeric form the Ca(2+) is bound by different amino acids with binding of each Ca(2+) shared with ligands coming from each monomer. The Ca(2+) ion may have a role in catalysis.</text>
</comment>